<sequence>MVSLNLENTTLHAAKTLKETEVRKLHSFCFQKQQHNPRLTNEKQATIYKKGHLGIVYVYESQTREEPQNDVVIIIDNSLDLVRYVKKSLQGQIFIQKALMLKSYENKLG</sequence>
<evidence type="ECO:0000313" key="1">
    <source>
        <dbReference type="Proteomes" id="UP000887565"/>
    </source>
</evidence>
<organism evidence="1 2">
    <name type="scientific">Romanomermis culicivorax</name>
    <name type="common">Nematode worm</name>
    <dbReference type="NCBI Taxonomy" id="13658"/>
    <lineage>
        <taxon>Eukaryota</taxon>
        <taxon>Metazoa</taxon>
        <taxon>Ecdysozoa</taxon>
        <taxon>Nematoda</taxon>
        <taxon>Enoplea</taxon>
        <taxon>Dorylaimia</taxon>
        <taxon>Mermithida</taxon>
        <taxon>Mermithoidea</taxon>
        <taxon>Mermithidae</taxon>
        <taxon>Romanomermis</taxon>
    </lineage>
</organism>
<accession>A0A915IB67</accession>
<name>A0A915IB67_ROMCU</name>
<dbReference type="Proteomes" id="UP000887565">
    <property type="component" value="Unplaced"/>
</dbReference>
<dbReference type="AlphaFoldDB" id="A0A915IB67"/>
<evidence type="ECO:0000313" key="2">
    <source>
        <dbReference type="WBParaSite" id="nRc.2.0.1.t11419-RA"/>
    </source>
</evidence>
<proteinExistence type="predicted"/>
<keyword evidence="1" id="KW-1185">Reference proteome</keyword>
<protein>
    <submittedName>
        <fullName evidence="2">Uncharacterized protein</fullName>
    </submittedName>
</protein>
<reference evidence="2" key="1">
    <citation type="submission" date="2022-11" db="UniProtKB">
        <authorList>
            <consortium name="WormBaseParasite"/>
        </authorList>
    </citation>
    <scope>IDENTIFICATION</scope>
</reference>
<dbReference type="WBParaSite" id="nRc.2.0.1.t11419-RA">
    <property type="protein sequence ID" value="nRc.2.0.1.t11419-RA"/>
    <property type="gene ID" value="nRc.2.0.1.g11419"/>
</dbReference>